<gene>
    <name evidence="1" type="ORF">BL253_08165</name>
</gene>
<protein>
    <submittedName>
        <fullName evidence="1">Uncharacterized protein</fullName>
    </submittedName>
</protein>
<comment type="caution">
    <text evidence="1">The sequence shown here is derived from an EMBL/GenBank/DDBJ whole genome shotgun (WGS) entry which is preliminary data.</text>
</comment>
<dbReference type="RefSeq" id="WP_076815139.1">
    <property type="nucleotide sequence ID" value="NZ_MOMC01000015.1"/>
</dbReference>
<name>A0A1V2IEU2_9ACTN</name>
<dbReference type="AlphaFoldDB" id="A0A1V2IEU2"/>
<dbReference type="EMBL" id="MOMC01000015">
    <property type="protein sequence ID" value="ONH31637.1"/>
    <property type="molecule type" value="Genomic_DNA"/>
</dbReference>
<evidence type="ECO:0000313" key="1">
    <source>
        <dbReference type="EMBL" id="ONH31637.1"/>
    </source>
</evidence>
<evidence type="ECO:0000313" key="2">
    <source>
        <dbReference type="Proteomes" id="UP000188929"/>
    </source>
</evidence>
<accession>A0A1V2IEU2</accession>
<organism evidence="1 2">
    <name type="scientific">Pseudofrankia asymbiotica</name>
    <dbReference type="NCBI Taxonomy" id="1834516"/>
    <lineage>
        <taxon>Bacteria</taxon>
        <taxon>Bacillati</taxon>
        <taxon>Actinomycetota</taxon>
        <taxon>Actinomycetes</taxon>
        <taxon>Frankiales</taxon>
        <taxon>Frankiaceae</taxon>
        <taxon>Pseudofrankia</taxon>
    </lineage>
</organism>
<dbReference type="Proteomes" id="UP000188929">
    <property type="component" value="Unassembled WGS sequence"/>
</dbReference>
<proteinExistence type="predicted"/>
<reference evidence="2" key="1">
    <citation type="submission" date="2016-10" db="EMBL/GenBank/DDBJ databases">
        <title>Frankia sp. NRRL B-16386 Genome sequencing.</title>
        <authorList>
            <person name="Ghodhbane-Gtari F."/>
            <person name="Swanson E."/>
            <person name="Gueddou A."/>
            <person name="Hezbri K."/>
            <person name="Ktari K."/>
            <person name="Nouioui I."/>
            <person name="Morris K."/>
            <person name="Simpson S."/>
            <person name="Abebe-Akele F."/>
            <person name="Thomas K."/>
            <person name="Gtari M."/>
            <person name="Tisa L.S."/>
        </authorList>
    </citation>
    <scope>NUCLEOTIDE SEQUENCE [LARGE SCALE GENOMIC DNA]</scope>
    <source>
        <strain evidence="2">NRRL B-16386</strain>
    </source>
</reference>
<dbReference type="OrthoDB" id="9815847at2"/>
<sequence>MSELGTATDPAAATSNLDDAEALVARSRAELALDPDNRILRDQLAWSLSDRLAPLYFYAGRPDDAAATAREAISITSGLIDDPGGMPPRPLYDRILEVAGFVPAAESIPPTERVVAYYRSLAAADPAADEPSRRLAAVLSQRLAPRLSYAGRPADAAAAQAEGTAILERLDARKTTATTLRDLGFGGDANRRPP</sequence>
<keyword evidence="2" id="KW-1185">Reference proteome</keyword>